<gene>
    <name evidence="2" type="ORF">EI97DRAFT_224800</name>
</gene>
<feature type="compositionally biased region" description="Polar residues" evidence="1">
    <location>
        <begin position="310"/>
        <end position="322"/>
    </location>
</feature>
<dbReference type="AlphaFoldDB" id="A0A6A6JSZ2"/>
<sequence>MDIRLLLCPEPSQEPSQHGILDPEKSPPVAGIGEEQSRAPLEESNLLSPSDGNQDVNRGNTECLAKCPTAQQARIAPGSLKHLNSAIPLLPTLTADQSSTASIFCTYCVESGKHPGNATFAMKHDWLRHVHNFHFDKSLGRRCAYCSQLFGFMSNRNTDAVRVHFRQEHQNKVPLLVDDHQPCLYACGFKDCYVLCRTNKEYYTHVCGHMQRGETGWSFDSTIRALLRHPQLFDYWQAACAILGPQCGITSDKLQWDYSHKTERMRRQLQYFDFSNQFGDFLQELFLAGIPHDSCACSDRGNSKRARPANSATTSSGPEGQS</sequence>
<accession>A0A6A6JSZ2</accession>
<evidence type="ECO:0000313" key="3">
    <source>
        <dbReference type="Proteomes" id="UP000800097"/>
    </source>
</evidence>
<feature type="compositionally biased region" description="Polar residues" evidence="1">
    <location>
        <begin position="45"/>
        <end position="59"/>
    </location>
</feature>
<organism evidence="2 3">
    <name type="scientific">Westerdykella ornata</name>
    <dbReference type="NCBI Taxonomy" id="318751"/>
    <lineage>
        <taxon>Eukaryota</taxon>
        <taxon>Fungi</taxon>
        <taxon>Dikarya</taxon>
        <taxon>Ascomycota</taxon>
        <taxon>Pezizomycotina</taxon>
        <taxon>Dothideomycetes</taxon>
        <taxon>Pleosporomycetidae</taxon>
        <taxon>Pleosporales</taxon>
        <taxon>Sporormiaceae</taxon>
        <taxon>Westerdykella</taxon>
    </lineage>
</organism>
<feature type="region of interest" description="Disordered" evidence="1">
    <location>
        <begin position="300"/>
        <end position="322"/>
    </location>
</feature>
<dbReference type="OrthoDB" id="3758860at2759"/>
<dbReference type="GeneID" id="54547071"/>
<evidence type="ECO:0000313" key="2">
    <source>
        <dbReference type="EMBL" id="KAF2278988.1"/>
    </source>
</evidence>
<proteinExistence type="predicted"/>
<keyword evidence="3" id="KW-1185">Reference proteome</keyword>
<feature type="region of interest" description="Disordered" evidence="1">
    <location>
        <begin position="8"/>
        <end position="59"/>
    </location>
</feature>
<name>A0A6A6JSZ2_WESOR</name>
<dbReference type="EMBL" id="ML986487">
    <property type="protein sequence ID" value="KAF2278988.1"/>
    <property type="molecule type" value="Genomic_DNA"/>
</dbReference>
<protein>
    <submittedName>
        <fullName evidence="2">Uncharacterized protein</fullName>
    </submittedName>
</protein>
<dbReference type="RefSeq" id="XP_033656527.1">
    <property type="nucleotide sequence ID" value="XM_033793896.1"/>
</dbReference>
<evidence type="ECO:0000256" key="1">
    <source>
        <dbReference type="SAM" id="MobiDB-lite"/>
    </source>
</evidence>
<reference evidence="2" key="1">
    <citation type="journal article" date="2020" name="Stud. Mycol.">
        <title>101 Dothideomycetes genomes: a test case for predicting lifestyles and emergence of pathogens.</title>
        <authorList>
            <person name="Haridas S."/>
            <person name="Albert R."/>
            <person name="Binder M."/>
            <person name="Bloem J."/>
            <person name="Labutti K."/>
            <person name="Salamov A."/>
            <person name="Andreopoulos B."/>
            <person name="Baker S."/>
            <person name="Barry K."/>
            <person name="Bills G."/>
            <person name="Bluhm B."/>
            <person name="Cannon C."/>
            <person name="Castanera R."/>
            <person name="Culley D."/>
            <person name="Daum C."/>
            <person name="Ezra D."/>
            <person name="Gonzalez J."/>
            <person name="Henrissat B."/>
            <person name="Kuo A."/>
            <person name="Liang C."/>
            <person name="Lipzen A."/>
            <person name="Lutzoni F."/>
            <person name="Magnuson J."/>
            <person name="Mondo S."/>
            <person name="Nolan M."/>
            <person name="Ohm R."/>
            <person name="Pangilinan J."/>
            <person name="Park H.-J."/>
            <person name="Ramirez L."/>
            <person name="Alfaro M."/>
            <person name="Sun H."/>
            <person name="Tritt A."/>
            <person name="Yoshinaga Y."/>
            <person name="Zwiers L.-H."/>
            <person name="Turgeon B."/>
            <person name="Goodwin S."/>
            <person name="Spatafora J."/>
            <person name="Crous P."/>
            <person name="Grigoriev I."/>
        </authorList>
    </citation>
    <scope>NUCLEOTIDE SEQUENCE</scope>
    <source>
        <strain evidence="2">CBS 379.55</strain>
    </source>
</reference>
<dbReference type="Proteomes" id="UP000800097">
    <property type="component" value="Unassembled WGS sequence"/>
</dbReference>